<dbReference type="Proteomes" id="UP000318212">
    <property type="component" value="Unassembled WGS sequence"/>
</dbReference>
<dbReference type="Gene3D" id="3.40.710.10">
    <property type="entry name" value="DD-peptidase/beta-lactamase superfamily"/>
    <property type="match status" value="1"/>
</dbReference>
<dbReference type="RefSeq" id="WP_141519060.1">
    <property type="nucleotide sequence ID" value="NZ_VICE01000111.1"/>
</dbReference>
<reference evidence="2 3" key="1">
    <citation type="submission" date="2019-06" db="EMBL/GenBank/DDBJ databases">
        <title>Lysobacter alkalisoli sp. nov. isolated from saline soil.</title>
        <authorList>
            <person name="Sun J.-Q."/>
            <person name="Xu L."/>
        </authorList>
    </citation>
    <scope>NUCLEOTIDE SEQUENCE [LARGE SCALE GENOMIC DNA]</scope>
    <source>
        <strain evidence="2 3">JCM 31130</strain>
    </source>
</reference>
<dbReference type="GO" id="GO:0016787">
    <property type="term" value="F:hydrolase activity"/>
    <property type="evidence" value="ECO:0007669"/>
    <property type="project" value="UniProtKB-KW"/>
</dbReference>
<organism evidence="2 3">
    <name type="scientific">Marilutibacter aestuarii</name>
    <dbReference type="NCBI Taxonomy" id="1706195"/>
    <lineage>
        <taxon>Bacteria</taxon>
        <taxon>Pseudomonadati</taxon>
        <taxon>Pseudomonadota</taxon>
        <taxon>Gammaproteobacteria</taxon>
        <taxon>Lysobacterales</taxon>
        <taxon>Lysobacteraceae</taxon>
        <taxon>Marilutibacter</taxon>
    </lineage>
</organism>
<evidence type="ECO:0000313" key="2">
    <source>
        <dbReference type="EMBL" id="TQD42210.1"/>
    </source>
</evidence>
<dbReference type="PANTHER" id="PTHR46825:SF15">
    <property type="entry name" value="BETA-LACTAMASE-RELATED DOMAIN-CONTAINING PROTEIN"/>
    <property type="match status" value="1"/>
</dbReference>
<keyword evidence="2" id="KW-0378">Hydrolase</keyword>
<dbReference type="InterPro" id="IPR012338">
    <property type="entry name" value="Beta-lactam/transpept-like"/>
</dbReference>
<comment type="caution">
    <text evidence="2">The sequence shown here is derived from an EMBL/GenBank/DDBJ whole genome shotgun (WGS) entry which is preliminary data.</text>
</comment>
<evidence type="ECO:0000313" key="3">
    <source>
        <dbReference type="Proteomes" id="UP000318212"/>
    </source>
</evidence>
<dbReference type="EMBL" id="VICE01000111">
    <property type="protein sequence ID" value="TQD42210.1"/>
    <property type="molecule type" value="Genomic_DNA"/>
</dbReference>
<dbReference type="Pfam" id="PF00144">
    <property type="entry name" value="Beta-lactamase"/>
    <property type="match status" value="1"/>
</dbReference>
<dbReference type="InterPro" id="IPR050491">
    <property type="entry name" value="AmpC-like"/>
</dbReference>
<name>A0A507ZWW6_9GAMM</name>
<evidence type="ECO:0000259" key="1">
    <source>
        <dbReference type="Pfam" id="PF00144"/>
    </source>
</evidence>
<dbReference type="OrthoDB" id="119951at2"/>
<protein>
    <submittedName>
        <fullName evidence="2">Serine hydrolase</fullName>
    </submittedName>
</protein>
<dbReference type="AlphaFoldDB" id="A0A507ZWW6"/>
<dbReference type="PANTHER" id="PTHR46825">
    <property type="entry name" value="D-ALANYL-D-ALANINE-CARBOXYPEPTIDASE/ENDOPEPTIDASE AMPH"/>
    <property type="match status" value="1"/>
</dbReference>
<accession>A0A507ZWW6</accession>
<gene>
    <name evidence="2" type="ORF">FKV25_12140</name>
</gene>
<dbReference type="InterPro" id="IPR001466">
    <property type="entry name" value="Beta-lactam-related"/>
</dbReference>
<keyword evidence="3" id="KW-1185">Reference proteome</keyword>
<dbReference type="SUPFAM" id="SSF56601">
    <property type="entry name" value="beta-lactamase/transpeptidase-like"/>
    <property type="match status" value="1"/>
</dbReference>
<feature type="domain" description="Beta-lactamase-related" evidence="1">
    <location>
        <begin position="65"/>
        <end position="403"/>
    </location>
</feature>
<sequence>MALLSQPDARAPLARAREARVKGGGIAGPRPSRRLPGFVLSVAVACAPAVVLAQSPAGARDPAALDRIFEQAMARYALPGMAMGVIEDGEVAWVRTGGETVAGSGEPVLPATLFKIASNSKAMTASLLARQVDAGLLAWDDPVVRHLPSFRMHDPWVTREMQVRDLLVHNSGLPEGAGDLMLWPEPNRFGREDIIAGLAHLKPERSFRSGYAYDNLMYVVAGEVAAAVGGEAYEVLLRREVFEPLGLDSCRVGEWSRAAAGSVAQPHMRTDTGNIAIRTDGDTVPAITSAAAGGIRCSLDDMLAWALNWLAPTPAQREWLSERQRGEMWAAHTPLPVSARNREWDDTHVRAYGYGWRLADVDGEWTVSHTGTLSGMYSVLMLLPDRKSGFVVMINGEGSAARTVLTAALLKYFTRPGSDADVNAFAARLESERTAPSASRVPDTTSRRPIEATFPGVRLGRYRDPWFGEVSVCAMEDGVRFQSVMSPLLSGRVMRVGERALVDWDDDTVDLEAWMDFHDDGAGTRMTMAKLDPDGDFSSDYEDLDFRRIADCE</sequence>
<proteinExistence type="predicted"/>